<accession>A0A498HT80</accession>
<dbReference type="GO" id="GO:0016670">
    <property type="term" value="F:oxidoreductase activity, acting on a sulfur group of donors, oxygen as acceptor"/>
    <property type="evidence" value="ECO:0007669"/>
    <property type="project" value="InterPro"/>
</dbReference>
<comment type="caution">
    <text evidence="3">The sequence shown here is derived from an EMBL/GenBank/DDBJ whole genome shotgun (WGS) entry which is preliminary data.</text>
</comment>
<dbReference type="Proteomes" id="UP000290289">
    <property type="component" value="Chromosome 15"/>
</dbReference>
<gene>
    <name evidence="3" type="ORF">DVH24_012025</name>
</gene>
<dbReference type="SUPFAM" id="SSF51905">
    <property type="entry name" value="FAD/NAD(P)-binding domain"/>
    <property type="match status" value="1"/>
</dbReference>
<organism evidence="3 4">
    <name type="scientific">Malus domestica</name>
    <name type="common">Apple</name>
    <name type="synonym">Pyrus malus</name>
    <dbReference type="NCBI Taxonomy" id="3750"/>
    <lineage>
        <taxon>Eukaryota</taxon>
        <taxon>Viridiplantae</taxon>
        <taxon>Streptophyta</taxon>
        <taxon>Embryophyta</taxon>
        <taxon>Tracheophyta</taxon>
        <taxon>Spermatophyta</taxon>
        <taxon>Magnoliopsida</taxon>
        <taxon>eudicotyledons</taxon>
        <taxon>Gunneridae</taxon>
        <taxon>Pentapetalae</taxon>
        <taxon>rosids</taxon>
        <taxon>fabids</taxon>
        <taxon>Rosales</taxon>
        <taxon>Rosaceae</taxon>
        <taxon>Amygdaloideae</taxon>
        <taxon>Maleae</taxon>
        <taxon>Malus</taxon>
    </lineage>
</organism>
<feature type="domain" description="F-box" evidence="2">
    <location>
        <begin position="26"/>
        <end position="72"/>
    </location>
</feature>
<keyword evidence="4" id="KW-1185">Reference proteome</keyword>
<dbReference type="Pfam" id="PF13450">
    <property type="entry name" value="NAD_binding_8"/>
    <property type="match status" value="1"/>
</dbReference>
<dbReference type="Pfam" id="PF07156">
    <property type="entry name" value="Prenylcys_lyase"/>
    <property type="match status" value="1"/>
</dbReference>
<dbReference type="SUPFAM" id="SSF81383">
    <property type="entry name" value="F-box domain"/>
    <property type="match status" value="1"/>
</dbReference>
<name>A0A498HT80_MALDO</name>
<dbReference type="Pfam" id="PF12014">
    <property type="entry name" value="Cyclin_D1_bind"/>
    <property type="match status" value="1"/>
</dbReference>
<dbReference type="Gene3D" id="1.20.1280.50">
    <property type="match status" value="1"/>
</dbReference>
<dbReference type="InterPro" id="IPR001810">
    <property type="entry name" value="F-box_dom"/>
</dbReference>
<dbReference type="Gene3D" id="3.50.50.60">
    <property type="entry name" value="FAD/NAD(P)-binding domain"/>
    <property type="match status" value="1"/>
</dbReference>
<dbReference type="AlphaFoldDB" id="A0A498HT80"/>
<proteinExistence type="predicted"/>
<dbReference type="InterPro" id="IPR036047">
    <property type="entry name" value="F-box-like_dom_sf"/>
</dbReference>
<reference evidence="3 4" key="1">
    <citation type="submission" date="2018-10" db="EMBL/GenBank/DDBJ databases">
        <title>A high-quality apple genome assembly.</title>
        <authorList>
            <person name="Hu J."/>
        </authorList>
    </citation>
    <scope>NUCLEOTIDE SEQUENCE [LARGE SCALE GENOMIC DNA]</scope>
    <source>
        <strain evidence="4">cv. HFTH1</strain>
        <tissue evidence="3">Young leaf</tissue>
    </source>
</reference>
<dbReference type="Pfam" id="PF00646">
    <property type="entry name" value="F-box"/>
    <property type="match status" value="1"/>
</dbReference>
<dbReference type="EMBL" id="RDQH01000341">
    <property type="protein sequence ID" value="RXH72341.1"/>
    <property type="molecule type" value="Genomic_DNA"/>
</dbReference>
<evidence type="ECO:0000259" key="2">
    <source>
        <dbReference type="PROSITE" id="PS50181"/>
    </source>
</evidence>
<dbReference type="InterPro" id="IPR010795">
    <property type="entry name" value="Prenylcys_lyase"/>
</dbReference>
<evidence type="ECO:0000256" key="1">
    <source>
        <dbReference type="SAM" id="MobiDB-lite"/>
    </source>
</evidence>
<evidence type="ECO:0000313" key="4">
    <source>
        <dbReference type="Proteomes" id="UP000290289"/>
    </source>
</evidence>
<dbReference type="SMART" id="SM00256">
    <property type="entry name" value="FBOX"/>
    <property type="match status" value="1"/>
</dbReference>
<sequence>MSEGKPTSTSVNGPSVTVMSSESCGSSLLLGLSDDVFSIVIGSLSPRDICNLGLCCRSFYALVDSDKVWLTQCQMLGIVPLQDLLVWRQAVSSYKALCRFLCSVQPLMGIWVHQNPELGNVVYVMPGFVSVVGCRIIPQELGPLGIEDGPLLWAPVFEIIGDSDGSSSFFLHGRDNGQDYVYPGFVKPVSRSCNVLLLEIEPRPHKNGVELLHSKSFVNDSDKELSRKICRSNSDLSRSQRVFRQSETSVPFSRLAFSDRRKLLEVVMNQIRVKVPDAAIGPLFPRLRVSGENTQIGTALLLERRSLLFQMHTLGGYQVDSKESNLLPLNPTQLRLSEIRKSLDRSSGSQSSINEDDGHRHCNRRRSLGRYFRDSFNQMLGKSISFNGNSKNSSSSSESKYASLQHFLKSSDTIGLTLQASTVKLSSYRAWPNMHESRFAIYKLPLRIPTAEQEYAGLWGGTFGWPPGRPTKDKPGKALFFLLLSYEECEGQQLLIATKILEGTHYVLHPNGSAMFIVNIDEPSLDPFPWDTDADSHPVNVNHAFKGEGIANGYGFRYPGSKPGSLFVFEDGQLAFIWKESRAILTLQRLDLQELLKKGERVPALPPIANFSYLTKSYSNVFAEFPSISTSWASTRQEQSDTPRGEKLKRLRFTFGTLLAWQLCLHSVELVPAAASLGSGIGEEVMSSSSTPTATFIFSLLPLFLLLLSDANANAVDSASTVCIIGSGIGGSSVAHFLRRYSPPHLNFTIRIFERNPVVGGRMATVNVSGHIFEAGASILHPRNLHAVNYTKLLNLAVNSPSSSDESSSSAFGIWDGHQFVFKTLSFKSELPFVDKIVSLANSLLMLFRYGYSLIRMDKFVETAVNKFCKYYESFETRPVFETVDEMLKWAGLYNLTTATLAVELADAGLSPLLIQELVTVITRINYGQSVSMSGLAGAVSLAGSGGGLWAIKGGNWQMAAGLIDHSDVELHLQEEIESISSNGEYYELNSTLRNSYTCDIAVVASPLDELSLKFNPPISIPKRELQHTHATFVRGLLNPVYFGLNSVAEIPELVGTIEIPDLPFSSISVLKQHDEKDFTYKIFSRKPMADAILDSIFSVRTETIRINWGAYPHYTAPEVFAPFILDGQHLYYVNAFENAASTMETSAVAAENVARLILSRFPSVVPLSLPSLSSEGDGGDVHVDL</sequence>
<dbReference type="FunFam" id="3.50.50.60:FF:000430">
    <property type="entry name" value="Farnesylcysteine lyase"/>
    <property type="match status" value="1"/>
</dbReference>
<dbReference type="PROSITE" id="PS50181">
    <property type="entry name" value="FBOX"/>
    <property type="match status" value="1"/>
</dbReference>
<evidence type="ECO:0000313" key="3">
    <source>
        <dbReference type="EMBL" id="RXH72341.1"/>
    </source>
</evidence>
<protein>
    <recommendedName>
        <fullName evidence="2">F-box domain-containing protein</fullName>
    </recommendedName>
</protein>
<feature type="region of interest" description="Disordered" evidence="1">
    <location>
        <begin position="341"/>
        <end position="364"/>
    </location>
</feature>
<dbReference type="GO" id="GO:0030328">
    <property type="term" value="P:prenylcysteine catabolic process"/>
    <property type="evidence" value="ECO:0007669"/>
    <property type="project" value="InterPro"/>
</dbReference>
<dbReference type="PANTHER" id="PTHR31370:SF2">
    <property type="entry name" value="OS08G0105100 PROTEIN"/>
    <property type="match status" value="1"/>
</dbReference>
<dbReference type="PANTHER" id="PTHR31370">
    <property type="entry name" value="F-BOX PROTEIN FAMILY-LIKE"/>
    <property type="match status" value="1"/>
</dbReference>
<dbReference type="InterPro" id="IPR040275">
    <property type="entry name" value="At5g39450-like"/>
</dbReference>
<dbReference type="InterPro" id="IPR036188">
    <property type="entry name" value="FAD/NAD-bd_sf"/>
</dbReference>